<dbReference type="InParanoid" id="A0A0Q2V329"/>
<sequence length="64" mass="7500">MASFSESLQDVWNILTRIVAPNWLKVLAWVYLGRLIAGGVCILILKADQISVWFDRYRLKKYKE</sequence>
<evidence type="ECO:0000256" key="1">
    <source>
        <dbReference type="SAM" id="Phobius"/>
    </source>
</evidence>
<comment type="caution">
    <text evidence="2">The sequence shown here is derived from an EMBL/GenBank/DDBJ whole genome shotgun (WGS) entry which is preliminary data.</text>
</comment>
<proteinExistence type="predicted"/>
<name>A0A0Q2V329_VIBFU</name>
<accession>A0A0Q2V329</accession>
<gene>
    <name evidence="2" type="ORF">AMR76_05635</name>
</gene>
<evidence type="ECO:0000313" key="2">
    <source>
        <dbReference type="EMBL" id="KQH87200.1"/>
    </source>
</evidence>
<keyword evidence="1" id="KW-0472">Membrane</keyword>
<reference evidence="2 3" key="1">
    <citation type="submission" date="2015-08" db="EMBL/GenBank/DDBJ databases">
        <title>Antibacterial properties of a collection of Vibrionaceae strains.</title>
        <authorList>
            <person name="Giubergia S."/>
        </authorList>
    </citation>
    <scope>NUCLEOTIDE SEQUENCE [LARGE SCALE GENOMIC DNA]</scope>
    <source>
        <strain evidence="2 3">S0821</strain>
    </source>
</reference>
<dbReference type="AlphaFoldDB" id="A0A0Q2V329"/>
<dbReference type="EMBL" id="LKHS01000004">
    <property type="protein sequence ID" value="KQH87200.1"/>
    <property type="molecule type" value="Genomic_DNA"/>
</dbReference>
<feature type="transmembrane region" description="Helical" evidence="1">
    <location>
        <begin position="26"/>
        <end position="45"/>
    </location>
</feature>
<keyword evidence="1" id="KW-1133">Transmembrane helix</keyword>
<keyword evidence="1" id="KW-0812">Transmembrane</keyword>
<evidence type="ECO:0000313" key="3">
    <source>
        <dbReference type="Proteomes" id="UP000051221"/>
    </source>
</evidence>
<dbReference type="Proteomes" id="UP000051221">
    <property type="component" value="Unassembled WGS sequence"/>
</dbReference>
<protein>
    <submittedName>
        <fullName evidence="2">Uncharacterized protein</fullName>
    </submittedName>
</protein>
<organism evidence="2 3">
    <name type="scientific">Vibrio furnissii</name>
    <dbReference type="NCBI Taxonomy" id="29494"/>
    <lineage>
        <taxon>Bacteria</taxon>
        <taxon>Pseudomonadati</taxon>
        <taxon>Pseudomonadota</taxon>
        <taxon>Gammaproteobacteria</taxon>
        <taxon>Vibrionales</taxon>
        <taxon>Vibrionaceae</taxon>
        <taxon>Vibrio</taxon>
    </lineage>
</organism>
<keyword evidence="3" id="KW-1185">Reference proteome</keyword>